<evidence type="ECO:0000256" key="3">
    <source>
        <dbReference type="ARBA" id="ARBA00007931"/>
    </source>
</evidence>
<dbReference type="STRING" id="1193502.SHALO_1437"/>
<dbReference type="InterPro" id="IPR004387">
    <property type="entry name" value="Pept_M50_Zn"/>
</dbReference>
<dbReference type="GO" id="GO:0004222">
    <property type="term" value="F:metalloendopeptidase activity"/>
    <property type="evidence" value="ECO:0007669"/>
    <property type="project" value="InterPro"/>
</dbReference>
<feature type="transmembrane region" description="Helical" evidence="11">
    <location>
        <begin position="271"/>
        <end position="291"/>
    </location>
</feature>
<feature type="transmembrane region" description="Helical" evidence="11">
    <location>
        <begin position="327"/>
        <end position="346"/>
    </location>
</feature>
<evidence type="ECO:0000259" key="12">
    <source>
        <dbReference type="PROSITE" id="PS50106"/>
    </source>
</evidence>
<dbReference type="EC" id="3.4.24.-" evidence="11"/>
<keyword evidence="4 13" id="KW-0645">Protease</keyword>
<dbReference type="PATRIC" id="fig|1193502.14.peg.1456"/>
<dbReference type="SUPFAM" id="SSF50156">
    <property type="entry name" value="PDZ domain-like"/>
    <property type="match status" value="1"/>
</dbReference>
<feature type="transmembrane region" description="Helical" evidence="11">
    <location>
        <begin position="93"/>
        <end position="114"/>
    </location>
</feature>
<feature type="domain" description="PDZ" evidence="12">
    <location>
        <begin position="115"/>
        <end position="179"/>
    </location>
</feature>
<dbReference type="RefSeq" id="WP_069477998.1">
    <property type="nucleotide sequence ID" value="NZ_CP017111.1"/>
</dbReference>
<evidence type="ECO:0000256" key="5">
    <source>
        <dbReference type="ARBA" id="ARBA00022692"/>
    </source>
</evidence>
<keyword evidence="6 11" id="KW-0378">Hydrolase</keyword>
<evidence type="ECO:0000256" key="1">
    <source>
        <dbReference type="ARBA" id="ARBA00001947"/>
    </source>
</evidence>
<dbReference type="KEGG" id="shal:SHALO_1437"/>
<evidence type="ECO:0000256" key="4">
    <source>
        <dbReference type="ARBA" id="ARBA00022670"/>
    </source>
</evidence>
<dbReference type="CDD" id="cd06163">
    <property type="entry name" value="S2P-M50_PDZ_RseP-like"/>
    <property type="match status" value="1"/>
</dbReference>
<dbReference type="AlphaFoldDB" id="A0A1D7TJM9"/>
<evidence type="ECO:0000256" key="6">
    <source>
        <dbReference type="ARBA" id="ARBA00022801"/>
    </source>
</evidence>
<keyword evidence="9 11" id="KW-0482">Metalloprotease</keyword>
<dbReference type="InterPro" id="IPR001478">
    <property type="entry name" value="PDZ"/>
</dbReference>
<dbReference type="InterPro" id="IPR008915">
    <property type="entry name" value="Peptidase_M50"/>
</dbReference>
<dbReference type="Pfam" id="PF17820">
    <property type="entry name" value="PDZ_6"/>
    <property type="match status" value="1"/>
</dbReference>
<dbReference type="PROSITE" id="PS50106">
    <property type="entry name" value="PDZ"/>
    <property type="match status" value="1"/>
</dbReference>
<dbReference type="PANTHER" id="PTHR42837:SF2">
    <property type="entry name" value="MEMBRANE METALLOPROTEASE ARASP2, CHLOROPLASTIC-RELATED"/>
    <property type="match status" value="1"/>
</dbReference>
<evidence type="ECO:0000313" key="13">
    <source>
        <dbReference type="EMBL" id="AOO65212.1"/>
    </source>
</evidence>
<dbReference type="Pfam" id="PF02163">
    <property type="entry name" value="Peptidase_M50"/>
    <property type="match status" value="1"/>
</dbReference>
<evidence type="ECO:0000313" key="14">
    <source>
        <dbReference type="Proteomes" id="UP000094609"/>
    </source>
</evidence>
<dbReference type="GO" id="GO:0016020">
    <property type="term" value="C:membrane"/>
    <property type="evidence" value="ECO:0007669"/>
    <property type="project" value="UniProtKB-SubCell"/>
</dbReference>
<dbReference type="EMBL" id="CP017111">
    <property type="protein sequence ID" value="AOO65212.1"/>
    <property type="molecule type" value="Genomic_DNA"/>
</dbReference>
<organism evidence="13 14">
    <name type="scientific">Sulfurospirillum halorespirans DSM 13726</name>
    <dbReference type="NCBI Taxonomy" id="1193502"/>
    <lineage>
        <taxon>Bacteria</taxon>
        <taxon>Pseudomonadati</taxon>
        <taxon>Campylobacterota</taxon>
        <taxon>Epsilonproteobacteria</taxon>
        <taxon>Campylobacterales</taxon>
        <taxon>Sulfurospirillaceae</taxon>
        <taxon>Sulfurospirillum</taxon>
    </lineage>
</organism>
<accession>A0A1D7TJM9</accession>
<dbReference type="GO" id="GO:0046872">
    <property type="term" value="F:metal ion binding"/>
    <property type="evidence" value="ECO:0007669"/>
    <property type="project" value="UniProtKB-KW"/>
</dbReference>
<comment type="cofactor">
    <cofactor evidence="1 11">
        <name>Zn(2+)</name>
        <dbReference type="ChEBI" id="CHEBI:29105"/>
    </cofactor>
</comment>
<protein>
    <recommendedName>
        <fullName evidence="11">Zinc metalloprotease</fullName>
        <ecNumber evidence="11">3.4.24.-</ecNumber>
    </recommendedName>
</protein>
<proteinExistence type="inferred from homology"/>
<evidence type="ECO:0000256" key="8">
    <source>
        <dbReference type="ARBA" id="ARBA00022989"/>
    </source>
</evidence>
<dbReference type="GO" id="GO:0006508">
    <property type="term" value="P:proteolysis"/>
    <property type="evidence" value="ECO:0007669"/>
    <property type="project" value="UniProtKB-KW"/>
</dbReference>
<keyword evidence="10 11" id="KW-0472">Membrane</keyword>
<keyword evidence="11" id="KW-0479">Metal-binding</keyword>
<reference evidence="14" key="1">
    <citation type="submission" date="2016-08" db="EMBL/GenBank/DDBJ databases">
        <title>Complete genome sequence of the organohalide-respiring Epsilonproteobacterium Sulfurospirillum halorespirans.</title>
        <authorList>
            <person name="Goris T."/>
            <person name="Zimmermann J."/>
            <person name="Schenz B."/>
            <person name="Lemos M."/>
            <person name="Hackermueller J."/>
            <person name="Diekert G."/>
        </authorList>
    </citation>
    <scope>NUCLEOTIDE SEQUENCE [LARGE SCALE GENOMIC DNA]</scope>
    <source>
        <strain>DSM 13726</strain>
        <strain evidence="14">PCE-M2</strain>
    </source>
</reference>
<dbReference type="PANTHER" id="PTHR42837">
    <property type="entry name" value="REGULATOR OF SIGMA-E PROTEASE RSEP"/>
    <property type="match status" value="1"/>
</dbReference>
<comment type="similarity">
    <text evidence="3 11">Belongs to the peptidase M50B family.</text>
</comment>
<keyword evidence="7 11" id="KW-0862">Zinc</keyword>
<comment type="subcellular location">
    <subcellularLocation>
        <location evidence="2">Membrane</location>
        <topology evidence="2">Multi-pass membrane protein</topology>
    </subcellularLocation>
</comment>
<keyword evidence="14" id="KW-1185">Reference proteome</keyword>
<evidence type="ECO:0000256" key="7">
    <source>
        <dbReference type="ARBA" id="ARBA00022833"/>
    </source>
</evidence>
<keyword evidence="8 11" id="KW-1133">Transmembrane helix</keyword>
<evidence type="ECO:0000256" key="2">
    <source>
        <dbReference type="ARBA" id="ARBA00004141"/>
    </source>
</evidence>
<dbReference type="NCBIfam" id="TIGR00054">
    <property type="entry name" value="RIP metalloprotease RseP"/>
    <property type="match status" value="1"/>
</dbReference>
<evidence type="ECO:0000256" key="11">
    <source>
        <dbReference type="RuleBase" id="RU362031"/>
    </source>
</evidence>
<evidence type="ECO:0000256" key="9">
    <source>
        <dbReference type="ARBA" id="ARBA00023049"/>
    </source>
</evidence>
<evidence type="ECO:0000256" key="10">
    <source>
        <dbReference type="ARBA" id="ARBA00023136"/>
    </source>
</evidence>
<sequence>MGTLTSILVLSFLIFFHELGHYLAARFFGVHVEVFSIGFGKKVFTKVVGKTEYCLSLIPLGGYVQMKGQDDRDPTKISYDADSYTTKAPWKRIIILFAGPFANFLLAFLLFIAIGSMGVTKFAPIIGQISPSSPALEAGLQENDRIVMINGTLIEAWDEVSQLIQESTGKLEVKIERLGSVQTLLLTPKINEYQNMFGETKQKKMIGIAPSGKTMEVVYGSSELPSFAWQQTVKSTTLILTSLQKLIEGVVSPKELGGIISIVQVTSEASAAGLVALFALTALISVNLGVLNLLPIPALDGGHIMFNLYELITKRAPSERVLTSMTTAGWMLLLSLMALSIFNDIYRLTNGN</sequence>
<dbReference type="InterPro" id="IPR036034">
    <property type="entry name" value="PDZ_sf"/>
</dbReference>
<keyword evidence="5 11" id="KW-0812">Transmembrane</keyword>
<gene>
    <name evidence="13" type="ORF">SHALO_1437</name>
</gene>
<name>A0A1D7TJM9_9BACT</name>
<dbReference type="CDD" id="cd23081">
    <property type="entry name" value="cpPDZ_EcRseP-like"/>
    <property type="match status" value="1"/>
</dbReference>
<dbReference type="InterPro" id="IPR041489">
    <property type="entry name" value="PDZ_6"/>
</dbReference>
<dbReference type="SMART" id="SM00228">
    <property type="entry name" value="PDZ"/>
    <property type="match status" value="1"/>
</dbReference>
<dbReference type="Proteomes" id="UP000094609">
    <property type="component" value="Chromosome"/>
</dbReference>
<dbReference type="Gene3D" id="2.30.42.10">
    <property type="match status" value="1"/>
</dbReference>